<dbReference type="InterPro" id="IPR051320">
    <property type="entry name" value="Viral_Replic_Matur_Polypro"/>
</dbReference>
<dbReference type="InterPro" id="IPR043128">
    <property type="entry name" value="Rev_trsase/Diguanyl_cyclase"/>
</dbReference>
<dbReference type="SUPFAM" id="SSF56672">
    <property type="entry name" value="DNA/RNA polymerases"/>
    <property type="match status" value="1"/>
</dbReference>
<dbReference type="CDD" id="cd01647">
    <property type="entry name" value="RT_LTR"/>
    <property type="match status" value="1"/>
</dbReference>
<comment type="similarity">
    <text evidence="1">Belongs to the beta type-B retroviral polymerase family. HERV class-II K(HML-2) pol subfamily.</text>
</comment>
<name>A0ABD0MWA7_CIRMR</name>
<proteinExistence type="inferred from homology"/>
<protein>
    <recommendedName>
        <fullName evidence="2">ribonuclease H</fullName>
        <ecNumber evidence="2">3.1.26.4</ecNumber>
    </recommendedName>
</protein>
<dbReference type="EMBL" id="JAMKFB020000172">
    <property type="protein sequence ID" value="KAL0152856.1"/>
    <property type="molecule type" value="Genomic_DNA"/>
</dbReference>
<accession>A0ABD0MWA7</accession>
<dbReference type="Gene3D" id="3.30.70.270">
    <property type="match status" value="2"/>
</dbReference>
<organism evidence="4 5">
    <name type="scientific">Cirrhinus mrigala</name>
    <name type="common">Mrigala</name>
    <dbReference type="NCBI Taxonomy" id="683832"/>
    <lineage>
        <taxon>Eukaryota</taxon>
        <taxon>Metazoa</taxon>
        <taxon>Chordata</taxon>
        <taxon>Craniata</taxon>
        <taxon>Vertebrata</taxon>
        <taxon>Euteleostomi</taxon>
        <taxon>Actinopterygii</taxon>
        <taxon>Neopterygii</taxon>
        <taxon>Teleostei</taxon>
        <taxon>Ostariophysi</taxon>
        <taxon>Cypriniformes</taxon>
        <taxon>Cyprinidae</taxon>
        <taxon>Labeoninae</taxon>
        <taxon>Labeonini</taxon>
        <taxon>Cirrhinus</taxon>
    </lineage>
</organism>
<feature type="domain" description="Reverse transcriptase" evidence="3">
    <location>
        <begin position="1"/>
        <end position="77"/>
    </location>
</feature>
<dbReference type="PANTHER" id="PTHR33064:SF37">
    <property type="entry name" value="RIBONUCLEASE H"/>
    <property type="match status" value="1"/>
</dbReference>
<feature type="non-terminal residue" evidence="4">
    <location>
        <position position="141"/>
    </location>
</feature>
<dbReference type="InterPro" id="IPR043502">
    <property type="entry name" value="DNA/RNA_pol_sf"/>
</dbReference>
<sequence length="141" mass="15917">MSFGLRNAPATFQRLMNRVVAGLEGCAVYLDDVVVYSDTWKEHLFCLRALLLGLVEAKLTVNLSKCEFARATVTYFGKVIGQGQVRPVHAKVEAIYKFPPPTTKRELMRFLGMVGYYRNFCSNFSMVVAPLTNLLKAKIKF</sequence>
<evidence type="ECO:0000313" key="5">
    <source>
        <dbReference type="Proteomes" id="UP001529510"/>
    </source>
</evidence>
<dbReference type="FunFam" id="3.30.70.270:FF:000003">
    <property type="entry name" value="Transposon Ty3-G Gag-Pol polyprotein"/>
    <property type="match status" value="1"/>
</dbReference>
<dbReference type="Proteomes" id="UP001529510">
    <property type="component" value="Unassembled WGS sequence"/>
</dbReference>
<dbReference type="InterPro" id="IPR000477">
    <property type="entry name" value="RT_dom"/>
</dbReference>
<evidence type="ECO:0000256" key="1">
    <source>
        <dbReference type="ARBA" id="ARBA00010879"/>
    </source>
</evidence>
<dbReference type="PANTHER" id="PTHR33064">
    <property type="entry name" value="POL PROTEIN"/>
    <property type="match status" value="1"/>
</dbReference>
<dbReference type="Pfam" id="PF00078">
    <property type="entry name" value="RVT_1"/>
    <property type="match status" value="1"/>
</dbReference>
<evidence type="ECO:0000256" key="2">
    <source>
        <dbReference type="ARBA" id="ARBA00012180"/>
    </source>
</evidence>
<evidence type="ECO:0000259" key="3">
    <source>
        <dbReference type="Pfam" id="PF00078"/>
    </source>
</evidence>
<reference evidence="4 5" key="1">
    <citation type="submission" date="2024-05" db="EMBL/GenBank/DDBJ databases">
        <title>Genome sequencing and assembly of Indian major carp, Cirrhinus mrigala (Hamilton, 1822).</title>
        <authorList>
            <person name="Mohindra V."/>
            <person name="Chowdhury L.M."/>
            <person name="Lal K."/>
            <person name="Jena J.K."/>
        </authorList>
    </citation>
    <scope>NUCLEOTIDE SEQUENCE [LARGE SCALE GENOMIC DNA]</scope>
    <source>
        <strain evidence="4">CM1030</strain>
        <tissue evidence="4">Blood</tissue>
    </source>
</reference>
<dbReference type="GO" id="GO:0004523">
    <property type="term" value="F:RNA-DNA hybrid ribonuclease activity"/>
    <property type="evidence" value="ECO:0007669"/>
    <property type="project" value="UniProtKB-EC"/>
</dbReference>
<gene>
    <name evidence="4" type="ORF">M9458_051837</name>
</gene>
<comment type="caution">
    <text evidence="4">The sequence shown here is derived from an EMBL/GenBank/DDBJ whole genome shotgun (WGS) entry which is preliminary data.</text>
</comment>
<dbReference type="AlphaFoldDB" id="A0ABD0MWA7"/>
<evidence type="ECO:0000313" key="4">
    <source>
        <dbReference type="EMBL" id="KAL0152856.1"/>
    </source>
</evidence>
<keyword evidence="5" id="KW-1185">Reference proteome</keyword>
<dbReference type="EC" id="3.1.26.4" evidence="2"/>